<evidence type="ECO:0000256" key="2">
    <source>
        <dbReference type="ARBA" id="ARBA00022840"/>
    </source>
</evidence>
<gene>
    <name evidence="6" type="ORF">E3A20_08930</name>
</gene>
<reference evidence="6 7" key="1">
    <citation type="submission" date="2019-08" db="EMBL/GenBank/DDBJ databases">
        <title>100 year-old enigma solved: identification of Planctomyces bekefii, the type genus and species of the phylum Planctomycetes.</title>
        <authorList>
            <person name="Svetlana D.N."/>
            <person name="Overmann J."/>
        </authorList>
    </citation>
    <scope>NUCLEOTIDE SEQUENCE [LARGE SCALE GENOMIC DNA]</scope>
    <source>
        <strain evidence="6">Phe10_nw2017</strain>
    </source>
</reference>
<dbReference type="SMART" id="SM00490">
    <property type="entry name" value="HELICc"/>
    <property type="match status" value="1"/>
</dbReference>
<feature type="region of interest" description="Disordered" evidence="3">
    <location>
        <begin position="1228"/>
        <end position="1274"/>
    </location>
</feature>
<dbReference type="GO" id="GO:0003677">
    <property type="term" value="F:DNA binding"/>
    <property type="evidence" value="ECO:0007669"/>
    <property type="project" value="TreeGrafter"/>
</dbReference>
<reference evidence="6 7" key="2">
    <citation type="submission" date="2019-08" db="EMBL/GenBank/DDBJ databases">
        <authorList>
            <person name="Henke P."/>
        </authorList>
    </citation>
    <scope>NUCLEOTIDE SEQUENCE [LARGE SCALE GENOMIC DNA]</scope>
    <source>
        <strain evidence="6">Phe10_nw2017</strain>
    </source>
</reference>
<feature type="domain" description="Helicase ATP-binding" evidence="4">
    <location>
        <begin position="127"/>
        <end position="317"/>
    </location>
</feature>
<dbReference type="PROSITE" id="PS51192">
    <property type="entry name" value="HELICASE_ATP_BIND_1"/>
    <property type="match status" value="1"/>
</dbReference>
<proteinExistence type="predicted"/>
<dbReference type="SMART" id="SM00487">
    <property type="entry name" value="DEXDc"/>
    <property type="match status" value="1"/>
</dbReference>
<organism evidence="6 7">
    <name type="scientific">Planctomyces bekefii</name>
    <dbReference type="NCBI Taxonomy" id="1653850"/>
    <lineage>
        <taxon>Bacteria</taxon>
        <taxon>Pseudomonadati</taxon>
        <taxon>Planctomycetota</taxon>
        <taxon>Planctomycetia</taxon>
        <taxon>Planctomycetales</taxon>
        <taxon>Planctomycetaceae</taxon>
        <taxon>Planctomyces</taxon>
    </lineage>
</organism>
<name>A0A5C6M755_9PLAN</name>
<sequence length="1274" mass="145139">MYAQNVRTGMGLWFLSYRHGFIRNRKNLSGHMNIFTLHEQIISDYRSYIESFVNIEDDEICAVVKNALSDGRLWPEPLLQFNPAFRTVSNIAQPIEEGWLAPELKDVFWDTRGNEPYRLYQHQQQALKLGSIGKSFVVTSGTGSGKSLTFIGTVFNHLFRSNSIGSGIQAVLVYPMNALINSQIEELDKYAEAYVARTGKQFPIRYASYTGQLREEERQPLRENLPDILLTNYMMLELLLTRHREHPLRDSIYANLKYLVFDELHTYRGRQGADVGLLVRRIRSRTQHQPVCIGTSATMVSGKESIEQQKRQIAKVAQDLFGESFDTSQIVNEVLTKSFNDSAVPEHSELAAAVMREVDLVESSDKLKAFPTAIWLESRIALTRKESSLVRNVPMTFSEIAGSLSNETRLDKAACGKHLTDLMQWISAVNERNRDSRYTYLPFKLHQFFAQTGSVYTSLGSGPERILTLEPGVFKGHDSDKKPIFPNVFSRASGYAFICCYKGISSGTLIPREFNSTDDESPTMLPGYIIAGADVWNPADAYDLLPESWFNVNKAGEVSIAKKYEDRVPRRLWFDESGNFSTNPTLPYTGWFMGAPLLFDPTSGRFFDAQTSEGTKLTRLGSEGRSTSTTIAAFSILTRLADNGFDAQHQKLLSFTDNRQDAALQAGHFNDFIKVVRLRSAICHALATAPDKRLTYQNLGDCIFAALNLSFHEYANYKSDLHLSPPPTVQQAYREAMKKYLVYLALYDLRRGWRVVLPNLEQCALLKVDYLDLDQIAGWKEGWQSVPVFGVLPQNELREFLFAVLEFFRLEYAIYSENYLTEDRIRQNQKEIEEKLIQPWKFEDTDRVEPFHLRCDTLAPRTRLFTKSLGLTSALGKFIRQRARQIDSQFQINRGSYQQLLVALLDALEAADYLKSRPVRNANNIDAKVYQLKLDKIVWLAGDTKTVTSDVVKQRSYKPVVLEPNDFFQRVYLSDFSRKKRLIGGDHTGQLSNEQRIDREERFRADGERFKAGDGTLDQDKVMRESVSALFCSPTMELGIDIRNLSIVHMRNAPPNPANYAQRSGRAGRSGQAALVFTYCSTFSNHDRHYFRHKQEMVAGSVLPPRIDLCNRELLTSHLNAVFLSEVGLNGLDNSLLGIVDELSDGMPLKASAEQQLKISPQKFAAIRTQFYRVVADVLPELKRKGHKWFNDEWIDQTIASICKNLQLSMDRWRRLYRQARATLSRATQESESGPYSLGSKEYKQAKRNQEHGTLQLDLPTPRLHGRANQPSEF</sequence>
<dbReference type="PANTHER" id="PTHR47962:SF5">
    <property type="entry name" value="ATP-DEPENDENT HELICASE LHR-RELATED"/>
    <property type="match status" value="1"/>
</dbReference>
<dbReference type="GO" id="GO:0005524">
    <property type="term" value="F:ATP binding"/>
    <property type="evidence" value="ECO:0007669"/>
    <property type="project" value="UniProtKB-KW"/>
</dbReference>
<feature type="compositionally biased region" description="Basic and acidic residues" evidence="3">
    <location>
        <begin position="1241"/>
        <end position="1251"/>
    </location>
</feature>
<keyword evidence="1" id="KW-0547">Nucleotide-binding</keyword>
<dbReference type="InterPro" id="IPR027417">
    <property type="entry name" value="P-loop_NTPase"/>
</dbReference>
<evidence type="ECO:0008006" key="8">
    <source>
        <dbReference type="Google" id="ProtNLM"/>
    </source>
</evidence>
<dbReference type="InterPro" id="IPR052511">
    <property type="entry name" value="ATP-dep_Helicase"/>
</dbReference>
<dbReference type="PANTHER" id="PTHR47962">
    <property type="entry name" value="ATP-DEPENDENT HELICASE LHR-RELATED-RELATED"/>
    <property type="match status" value="1"/>
</dbReference>
<dbReference type="Proteomes" id="UP000321083">
    <property type="component" value="Unassembled WGS sequence"/>
</dbReference>
<evidence type="ECO:0000259" key="5">
    <source>
        <dbReference type="PROSITE" id="PS51194"/>
    </source>
</evidence>
<feature type="domain" description="Helicase C-terminal" evidence="5">
    <location>
        <begin position="946"/>
        <end position="1115"/>
    </location>
</feature>
<dbReference type="GO" id="GO:0016887">
    <property type="term" value="F:ATP hydrolysis activity"/>
    <property type="evidence" value="ECO:0007669"/>
    <property type="project" value="TreeGrafter"/>
</dbReference>
<dbReference type="InterPro" id="IPR014001">
    <property type="entry name" value="Helicase_ATP-bd"/>
</dbReference>
<accession>A0A5C6M755</accession>
<dbReference type="InterPro" id="IPR001650">
    <property type="entry name" value="Helicase_C-like"/>
</dbReference>
<evidence type="ECO:0000256" key="3">
    <source>
        <dbReference type="SAM" id="MobiDB-lite"/>
    </source>
</evidence>
<dbReference type="Pfam" id="PF00271">
    <property type="entry name" value="Helicase_C"/>
    <property type="match status" value="1"/>
</dbReference>
<dbReference type="AlphaFoldDB" id="A0A5C6M755"/>
<dbReference type="EMBL" id="SRHE01000133">
    <property type="protein sequence ID" value="TWW09979.1"/>
    <property type="molecule type" value="Genomic_DNA"/>
</dbReference>
<dbReference type="SUPFAM" id="SSF52540">
    <property type="entry name" value="P-loop containing nucleoside triphosphate hydrolases"/>
    <property type="match status" value="2"/>
</dbReference>
<comment type="caution">
    <text evidence="6">The sequence shown here is derived from an EMBL/GenBank/DDBJ whole genome shotgun (WGS) entry which is preliminary data.</text>
</comment>
<protein>
    <recommendedName>
        <fullName evidence="8">DEAD/DEAH box helicase</fullName>
    </recommendedName>
</protein>
<dbReference type="InterPro" id="IPR011545">
    <property type="entry name" value="DEAD/DEAH_box_helicase_dom"/>
</dbReference>
<dbReference type="Gene3D" id="3.40.50.300">
    <property type="entry name" value="P-loop containing nucleotide triphosphate hydrolases"/>
    <property type="match status" value="2"/>
</dbReference>
<keyword evidence="2" id="KW-0067">ATP-binding</keyword>
<evidence type="ECO:0000256" key="1">
    <source>
        <dbReference type="ARBA" id="ARBA00022741"/>
    </source>
</evidence>
<dbReference type="Pfam" id="PF00270">
    <property type="entry name" value="DEAD"/>
    <property type="match status" value="1"/>
</dbReference>
<evidence type="ECO:0000259" key="4">
    <source>
        <dbReference type="PROSITE" id="PS51192"/>
    </source>
</evidence>
<keyword evidence="7" id="KW-1185">Reference proteome</keyword>
<dbReference type="PROSITE" id="PS51194">
    <property type="entry name" value="HELICASE_CTER"/>
    <property type="match status" value="1"/>
</dbReference>
<evidence type="ECO:0000313" key="7">
    <source>
        <dbReference type="Proteomes" id="UP000321083"/>
    </source>
</evidence>
<evidence type="ECO:0000313" key="6">
    <source>
        <dbReference type="EMBL" id="TWW09979.1"/>
    </source>
</evidence>